<protein>
    <submittedName>
        <fullName evidence="2">Uncharacterized protein</fullName>
    </submittedName>
</protein>
<dbReference type="STRING" id="2518989.IMCC3088_1123"/>
<sequence length="49" mass="5876">MISTYALSIVFANFLATVWVEQFRFNMQSFMKIPRLQVHITHQLPFMKN</sequence>
<accession>F3L131</accession>
<dbReference type="AlphaFoldDB" id="F3L131"/>
<keyword evidence="1" id="KW-0812">Transmembrane</keyword>
<comment type="caution">
    <text evidence="2">The sequence shown here is derived from an EMBL/GenBank/DDBJ whole genome shotgun (WGS) entry which is preliminary data.</text>
</comment>
<keyword evidence="1" id="KW-0472">Membrane</keyword>
<reference evidence="2 3" key="1">
    <citation type="journal article" date="2011" name="J. Bacteriol.">
        <title>Genome sequence of strain IMCC3088, a proteorhodopsin-containing marine bacterium belonging to the OM60/NOR5 clade.</title>
        <authorList>
            <person name="Jang Y."/>
            <person name="Oh H.M."/>
            <person name="Kang I."/>
            <person name="Lee K."/>
            <person name="Yang S.J."/>
            <person name="Cho J.C."/>
        </authorList>
    </citation>
    <scope>NUCLEOTIDE SEQUENCE [LARGE SCALE GENOMIC DNA]</scope>
    <source>
        <strain evidence="2 3">IMCC3088</strain>
    </source>
</reference>
<dbReference type="EMBL" id="AEIG01000026">
    <property type="protein sequence ID" value="EGG29976.1"/>
    <property type="molecule type" value="Genomic_DNA"/>
</dbReference>
<feature type="transmembrane region" description="Helical" evidence="1">
    <location>
        <begin position="6"/>
        <end position="25"/>
    </location>
</feature>
<evidence type="ECO:0000256" key="1">
    <source>
        <dbReference type="SAM" id="Phobius"/>
    </source>
</evidence>
<keyword evidence="1" id="KW-1133">Transmembrane helix</keyword>
<gene>
    <name evidence="2" type="ORF">IMCC3088_1123</name>
</gene>
<dbReference type="Proteomes" id="UP000005615">
    <property type="component" value="Unassembled WGS sequence"/>
</dbReference>
<organism evidence="2 3">
    <name type="scientific">Aequoribacter fuscus</name>
    <dbReference type="NCBI Taxonomy" id="2518989"/>
    <lineage>
        <taxon>Bacteria</taxon>
        <taxon>Pseudomonadati</taxon>
        <taxon>Pseudomonadota</taxon>
        <taxon>Gammaproteobacteria</taxon>
        <taxon>Cellvibrionales</taxon>
        <taxon>Halieaceae</taxon>
        <taxon>Aequoribacter</taxon>
    </lineage>
</organism>
<name>F3L131_9GAMM</name>
<evidence type="ECO:0000313" key="3">
    <source>
        <dbReference type="Proteomes" id="UP000005615"/>
    </source>
</evidence>
<proteinExistence type="predicted"/>
<keyword evidence="3" id="KW-1185">Reference proteome</keyword>
<evidence type="ECO:0000313" key="2">
    <source>
        <dbReference type="EMBL" id="EGG29976.1"/>
    </source>
</evidence>